<evidence type="ECO:0000256" key="6">
    <source>
        <dbReference type="SAM" id="Phobius"/>
    </source>
</evidence>
<dbReference type="eggNOG" id="KOG1237">
    <property type="taxonomic scope" value="Eukaryota"/>
</dbReference>
<feature type="transmembrane region" description="Helical" evidence="6">
    <location>
        <begin position="346"/>
        <end position="370"/>
    </location>
</feature>
<name>A0A1Z5RHV3_SORBI</name>
<dbReference type="EMBL" id="CM000764">
    <property type="protein sequence ID" value="OQU83318.1"/>
    <property type="molecule type" value="Genomic_DNA"/>
</dbReference>
<dbReference type="PANTHER" id="PTHR11654">
    <property type="entry name" value="OLIGOPEPTIDE TRANSPORTER-RELATED"/>
    <property type="match status" value="1"/>
</dbReference>
<dbReference type="OMA" id="FMICIGE"/>
<feature type="transmembrane region" description="Helical" evidence="6">
    <location>
        <begin position="390"/>
        <end position="417"/>
    </location>
</feature>
<comment type="similarity">
    <text evidence="2">Belongs to the major facilitator superfamily. Proton-dependent oligopeptide transporter (POT/PTR) (TC 2.A.17) family.</text>
</comment>
<feature type="transmembrane region" description="Helical" evidence="6">
    <location>
        <begin position="33"/>
        <end position="52"/>
    </location>
</feature>
<comment type="subcellular location">
    <subcellularLocation>
        <location evidence="1">Membrane</location>
        <topology evidence="1">Multi-pass membrane protein</topology>
    </subcellularLocation>
</comment>
<keyword evidence="5 6" id="KW-0472">Membrane</keyword>
<keyword evidence="4 6" id="KW-1133">Transmembrane helix</keyword>
<evidence type="ECO:0000256" key="3">
    <source>
        <dbReference type="ARBA" id="ARBA00022692"/>
    </source>
</evidence>
<dbReference type="Pfam" id="PF00854">
    <property type="entry name" value="PTR2"/>
    <property type="match status" value="1"/>
</dbReference>
<dbReference type="InterPro" id="IPR036259">
    <property type="entry name" value="MFS_trans_sf"/>
</dbReference>
<proteinExistence type="inferred from homology"/>
<evidence type="ECO:0000256" key="2">
    <source>
        <dbReference type="ARBA" id="ARBA00005982"/>
    </source>
</evidence>
<evidence type="ECO:0000313" key="7">
    <source>
        <dbReference type="EMBL" id="OQU83318.1"/>
    </source>
</evidence>
<evidence type="ECO:0000256" key="4">
    <source>
        <dbReference type="ARBA" id="ARBA00022989"/>
    </source>
</evidence>
<dbReference type="GO" id="GO:0022857">
    <property type="term" value="F:transmembrane transporter activity"/>
    <property type="evidence" value="ECO:0000318"/>
    <property type="project" value="GO_Central"/>
</dbReference>
<protein>
    <submittedName>
        <fullName evidence="7">Uncharacterized protein</fullName>
    </submittedName>
</protein>
<accession>A0A1Z5RHV3</accession>
<evidence type="ECO:0000313" key="8">
    <source>
        <dbReference type="Proteomes" id="UP000000768"/>
    </source>
</evidence>
<feature type="transmembrane region" description="Helical" evidence="6">
    <location>
        <begin position="263"/>
        <end position="283"/>
    </location>
</feature>
<dbReference type="SUPFAM" id="SSF103473">
    <property type="entry name" value="MFS general substrate transporter"/>
    <property type="match status" value="1"/>
</dbReference>
<keyword evidence="3 6" id="KW-0812">Transmembrane</keyword>
<organism evidence="7 8">
    <name type="scientific">Sorghum bicolor</name>
    <name type="common">Sorghum</name>
    <name type="synonym">Sorghum vulgare</name>
    <dbReference type="NCBI Taxonomy" id="4558"/>
    <lineage>
        <taxon>Eukaryota</taxon>
        <taxon>Viridiplantae</taxon>
        <taxon>Streptophyta</taxon>
        <taxon>Embryophyta</taxon>
        <taxon>Tracheophyta</taxon>
        <taxon>Spermatophyta</taxon>
        <taxon>Magnoliopsida</taxon>
        <taxon>Liliopsida</taxon>
        <taxon>Poales</taxon>
        <taxon>Poaceae</taxon>
        <taxon>PACMAD clade</taxon>
        <taxon>Panicoideae</taxon>
        <taxon>Andropogonodae</taxon>
        <taxon>Andropogoneae</taxon>
        <taxon>Sorghinae</taxon>
        <taxon>Sorghum</taxon>
    </lineage>
</organism>
<dbReference type="Gramene" id="OQU83318">
    <property type="protein sequence ID" value="OQU83318"/>
    <property type="gene ID" value="SORBI_3005G107400"/>
</dbReference>
<keyword evidence="8" id="KW-1185">Reference proteome</keyword>
<sequence length="513" mass="56431">MNMVSYLRGTMNMGVAAASTTSTMFVAVMQMRFYTVLIFAPIEILGYILLAIQARVPSLHPPPCQAPSNCEPVHGSNLNLLLLGIFMICIGEGAIRACLPALGGDQFDKSDPVEQRLEASFFNWYTFAVSFGGLVGLVFIVWLENNKGWDVGFAVCAGTVLLGLAVWAAGFPFYRNRLPSGSPFTRILEVLVAAFKKRNLQLYNNPADGLNQITGDNAKGVEVLERTKGLQCLDKAAIDDGKQGSWSLCTVHQVEETKIVIRMIPIFITSALGYMPASIILTFTVQQGNTMNTRLGAINVPPATLFVIPTVFQLVVLVVYDRFIVPIPAQKDCKIRTGYVGGVTHLQRIGIGFAAAIMACGVAAIVEMNMKSVAEQSGLMDSPAPVPMSVFWLVFQFFFVGVVDVTSFVGLLEFFYSEASTGMKSIGSSLFYSMIGVAAWLVTLLIELVNRVTRDGGRKQGWLGGANLNRSKLDSFYWLVCIIELLSFLGYLYWARRYVYRNDQRVVDNDQRL</sequence>
<dbReference type="GO" id="GO:0016020">
    <property type="term" value="C:membrane"/>
    <property type="evidence" value="ECO:0000318"/>
    <property type="project" value="GO_Central"/>
</dbReference>
<feature type="transmembrane region" description="Helical" evidence="6">
    <location>
        <begin position="429"/>
        <end position="449"/>
    </location>
</feature>
<dbReference type="InterPro" id="IPR000109">
    <property type="entry name" value="POT_fam"/>
</dbReference>
<dbReference type="Gene3D" id="1.20.1250.20">
    <property type="entry name" value="MFS general substrate transporter like domains"/>
    <property type="match status" value="1"/>
</dbReference>
<evidence type="ECO:0000256" key="1">
    <source>
        <dbReference type="ARBA" id="ARBA00004141"/>
    </source>
</evidence>
<evidence type="ECO:0000256" key="5">
    <source>
        <dbReference type="ARBA" id="ARBA00023136"/>
    </source>
</evidence>
<reference evidence="7 8" key="1">
    <citation type="journal article" date="2009" name="Nature">
        <title>The Sorghum bicolor genome and the diversification of grasses.</title>
        <authorList>
            <person name="Paterson A.H."/>
            <person name="Bowers J.E."/>
            <person name="Bruggmann R."/>
            <person name="Dubchak I."/>
            <person name="Grimwood J."/>
            <person name="Gundlach H."/>
            <person name="Haberer G."/>
            <person name="Hellsten U."/>
            <person name="Mitros T."/>
            <person name="Poliakov A."/>
            <person name="Schmutz J."/>
            <person name="Spannagl M."/>
            <person name="Tang H."/>
            <person name="Wang X."/>
            <person name="Wicker T."/>
            <person name="Bharti A.K."/>
            <person name="Chapman J."/>
            <person name="Feltus F.A."/>
            <person name="Gowik U."/>
            <person name="Grigoriev I.V."/>
            <person name="Lyons E."/>
            <person name="Maher C.A."/>
            <person name="Martis M."/>
            <person name="Narechania A."/>
            <person name="Otillar R.P."/>
            <person name="Penning B.W."/>
            <person name="Salamov A.A."/>
            <person name="Wang Y."/>
            <person name="Zhang L."/>
            <person name="Carpita N.C."/>
            <person name="Freeling M."/>
            <person name="Gingle A.R."/>
            <person name="Hash C.T."/>
            <person name="Keller B."/>
            <person name="Klein P."/>
            <person name="Kresovich S."/>
            <person name="McCann M.C."/>
            <person name="Ming R."/>
            <person name="Peterson D.G."/>
            <person name="Mehboob-ur-Rahman"/>
            <person name="Ware D."/>
            <person name="Westhoff P."/>
            <person name="Mayer K.F."/>
            <person name="Messing J."/>
            <person name="Rokhsar D.S."/>
        </authorList>
    </citation>
    <scope>NUCLEOTIDE SEQUENCE [LARGE SCALE GENOMIC DNA]</scope>
    <source>
        <strain evidence="8">cv. BTx623</strain>
    </source>
</reference>
<dbReference type="AlphaFoldDB" id="A0A1Z5RHV3"/>
<feature type="transmembrane region" description="Helical" evidence="6">
    <location>
        <begin position="303"/>
        <end position="325"/>
    </location>
</feature>
<dbReference type="Proteomes" id="UP000000768">
    <property type="component" value="Chromosome 5"/>
</dbReference>
<dbReference type="InParanoid" id="A0A1Z5RHV3"/>
<feature type="transmembrane region" description="Helical" evidence="6">
    <location>
        <begin position="476"/>
        <end position="495"/>
    </location>
</feature>
<reference evidence="8" key="2">
    <citation type="journal article" date="2018" name="Plant J.">
        <title>The Sorghum bicolor reference genome: improved assembly, gene annotations, a transcriptome atlas, and signatures of genome organization.</title>
        <authorList>
            <person name="McCormick R.F."/>
            <person name="Truong S.K."/>
            <person name="Sreedasyam A."/>
            <person name="Jenkins J."/>
            <person name="Shu S."/>
            <person name="Sims D."/>
            <person name="Kennedy M."/>
            <person name="Amirebrahimi M."/>
            <person name="Weers B.D."/>
            <person name="McKinley B."/>
            <person name="Mattison A."/>
            <person name="Morishige D.T."/>
            <person name="Grimwood J."/>
            <person name="Schmutz J."/>
            <person name="Mullet J.E."/>
        </authorList>
    </citation>
    <scope>NUCLEOTIDE SEQUENCE [LARGE SCALE GENOMIC DNA]</scope>
    <source>
        <strain evidence="8">cv. BTx623</strain>
    </source>
</reference>
<feature type="transmembrane region" description="Helical" evidence="6">
    <location>
        <begin position="81"/>
        <end position="102"/>
    </location>
</feature>
<feature type="transmembrane region" description="Helical" evidence="6">
    <location>
        <begin position="149"/>
        <end position="174"/>
    </location>
</feature>
<feature type="transmembrane region" description="Helical" evidence="6">
    <location>
        <begin position="122"/>
        <end position="143"/>
    </location>
</feature>
<gene>
    <name evidence="7" type="ORF">SORBI_3005G107400</name>
</gene>
<dbReference type="GO" id="GO:0055085">
    <property type="term" value="P:transmembrane transport"/>
    <property type="evidence" value="ECO:0000318"/>
    <property type="project" value="GO_Central"/>
</dbReference>